<dbReference type="InterPro" id="IPR011856">
    <property type="entry name" value="tRNA_endonuc-like_dom_sf"/>
</dbReference>
<dbReference type="Gene3D" id="3.40.1350.10">
    <property type="match status" value="1"/>
</dbReference>
<dbReference type="InterPro" id="IPR003509">
    <property type="entry name" value="UPF0102_YraN-like"/>
</dbReference>
<dbReference type="PANTHER" id="PTHR34039">
    <property type="entry name" value="UPF0102 PROTEIN YRAN"/>
    <property type="match status" value="1"/>
</dbReference>
<proteinExistence type="predicted"/>
<dbReference type="Pfam" id="PF02021">
    <property type="entry name" value="UPF0102"/>
    <property type="match status" value="1"/>
</dbReference>
<evidence type="ECO:0000313" key="1">
    <source>
        <dbReference type="EMBL" id="GAI44999.1"/>
    </source>
</evidence>
<accession>X1QP12</accession>
<sequence>LKERGYHILETNYRCPHGEIDIVAKHKDSLVFIEVRTRKSLKFGSPEESITPTKKQRLIATALHYQQARNNLPTLWRIDIVVIELDQKGKPSRIELIENAISED</sequence>
<dbReference type="GO" id="GO:0003676">
    <property type="term" value="F:nucleic acid binding"/>
    <property type="evidence" value="ECO:0007669"/>
    <property type="project" value="InterPro"/>
</dbReference>
<dbReference type="NCBIfam" id="NF009150">
    <property type="entry name" value="PRK12497.1-3"/>
    <property type="match status" value="1"/>
</dbReference>
<feature type="non-terminal residue" evidence="1">
    <location>
        <position position="1"/>
    </location>
</feature>
<evidence type="ECO:0008006" key="2">
    <source>
        <dbReference type="Google" id="ProtNLM"/>
    </source>
</evidence>
<dbReference type="InterPro" id="IPR011335">
    <property type="entry name" value="Restrct_endonuc-II-like"/>
</dbReference>
<dbReference type="PANTHER" id="PTHR34039:SF1">
    <property type="entry name" value="UPF0102 PROTEIN YRAN"/>
    <property type="match status" value="1"/>
</dbReference>
<dbReference type="EMBL" id="BARV01026825">
    <property type="protein sequence ID" value="GAI44999.1"/>
    <property type="molecule type" value="Genomic_DNA"/>
</dbReference>
<reference evidence="1" key="1">
    <citation type="journal article" date="2014" name="Front. Microbiol.">
        <title>High frequency of phylogenetically diverse reductive dehalogenase-homologous genes in deep subseafloor sedimentary metagenomes.</title>
        <authorList>
            <person name="Kawai M."/>
            <person name="Futagami T."/>
            <person name="Toyoda A."/>
            <person name="Takaki Y."/>
            <person name="Nishi S."/>
            <person name="Hori S."/>
            <person name="Arai W."/>
            <person name="Tsubouchi T."/>
            <person name="Morono Y."/>
            <person name="Uchiyama I."/>
            <person name="Ito T."/>
            <person name="Fujiyama A."/>
            <person name="Inagaki F."/>
            <person name="Takami H."/>
        </authorList>
    </citation>
    <scope>NUCLEOTIDE SEQUENCE</scope>
    <source>
        <strain evidence="1">Expedition CK06-06</strain>
    </source>
</reference>
<name>X1QP12_9ZZZZ</name>
<protein>
    <recommendedName>
        <fullName evidence="2">YraN family protein</fullName>
    </recommendedName>
</protein>
<comment type="caution">
    <text evidence="1">The sequence shown here is derived from an EMBL/GenBank/DDBJ whole genome shotgun (WGS) entry which is preliminary data.</text>
</comment>
<gene>
    <name evidence="1" type="ORF">S06H3_43265</name>
</gene>
<dbReference type="CDD" id="cd20736">
    <property type="entry name" value="PoNe_Nuclease"/>
    <property type="match status" value="1"/>
</dbReference>
<dbReference type="SUPFAM" id="SSF52980">
    <property type="entry name" value="Restriction endonuclease-like"/>
    <property type="match status" value="1"/>
</dbReference>
<organism evidence="1">
    <name type="scientific">marine sediment metagenome</name>
    <dbReference type="NCBI Taxonomy" id="412755"/>
    <lineage>
        <taxon>unclassified sequences</taxon>
        <taxon>metagenomes</taxon>
        <taxon>ecological metagenomes</taxon>
    </lineage>
</organism>
<dbReference type="AlphaFoldDB" id="X1QP12"/>